<sequence length="156" mass="17355">MLHFRFSKPILLATLALTYSITCYATPSKADYRSFQPSPDQPYYFEDGKVDFGTYNGFRRYHADCHVCHGPAGLGSSYAPALLESLKVMTWGDFVNVVISGREGRDNMIMPSFAKNVDIVTNLSDIYAYLKARADGVIGATRPAKFPKVKKLIADN</sequence>
<proteinExistence type="predicted"/>
<dbReference type="GO" id="GO:0009055">
    <property type="term" value="F:electron transfer activity"/>
    <property type="evidence" value="ECO:0007669"/>
    <property type="project" value="InterPro"/>
</dbReference>
<evidence type="ECO:0000313" key="1">
    <source>
        <dbReference type="EMBL" id="MCG7945488.1"/>
    </source>
</evidence>
<evidence type="ECO:0000313" key="2">
    <source>
        <dbReference type="Proteomes" id="UP000886667"/>
    </source>
</evidence>
<gene>
    <name evidence="1" type="ORF">JAZ07_03985</name>
</gene>
<dbReference type="EMBL" id="JAEPCM010000105">
    <property type="protein sequence ID" value="MCG7945488.1"/>
    <property type="molecule type" value="Genomic_DNA"/>
</dbReference>
<dbReference type="SUPFAM" id="SSF46626">
    <property type="entry name" value="Cytochrome c"/>
    <property type="match status" value="1"/>
</dbReference>
<dbReference type="Proteomes" id="UP000886667">
    <property type="component" value="Unassembled WGS sequence"/>
</dbReference>
<comment type="caution">
    <text evidence="1">The sequence shown here is derived from an EMBL/GenBank/DDBJ whole genome shotgun (WGS) entry which is preliminary data.</text>
</comment>
<reference evidence="1" key="1">
    <citation type="journal article" date="2021" name="Proc. Natl. Acad. Sci. U.S.A.">
        <title>Global biogeography of chemosynthetic symbionts reveals both localized and globally distributed symbiont groups. .</title>
        <authorList>
            <person name="Osvatic J.T."/>
            <person name="Wilkins L.G.E."/>
            <person name="Leibrecht L."/>
            <person name="Leray M."/>
            <person name="Zauner S."/>
            <person name="Polzin J."/>
            <person name="Camacho Y."/>
            <person name="Gros O."/>
            <person name="van Gils J.A."/>
            <person name="Eisen J.A."/>
            <person name="Petersen J.M."/>
            <person name="Yuen B."/>
        </authorList>
    </citation>
    <scope>NUCLEOTIDE SEQUENCE</scope>
    <source>
        <strain evidence="1">MAGclacostrist064TRANS</strain>
    </source>
</reference>
<dbReference type="PROSITE" id="PS51007">
    <property type="entry name" value="CYTC"/>
    <property type="match status" value="1"/>
</dbReference>
<dbReference type="InterPro" id="IPR009056">
    <property type="entry name" value="Cyt_c-like_dom"/>
</dbReference>
<dbReference type="InterPro" id="IPR036909">
    <property type="entry name" value="Cyt_c-like_dom_sf"/>
</dbReference>
<organism evidence="1 2">
    <name type="scientific">Candidatus Thiodiazotropha taylori</name>
    <dbReference type="NCBI Taxonomy" id="2792791"/>
    <lineage>
        <taxon>Bacteria</taxon>
        <taxon>Pseudomonadati</taxon>
        <taxon>Pseudomonadota</taxon>
        <taxon>Gammaproteobacteria</taxon>
        <taxon>Chromatiales</taxon>
        <taxon>Sedimenticolaceae</taxon>
        <taxon>Candidatus Thiodiazotropha</taxon>
    </lineage>
</organism>
<accession>A0A9E4N432</accession>
<dbReference type="GO" id="GO:0020037">
    <property type="term" value="F:heme binding"/>
    <property type="evidence" value="ECO:0007669"/>
    <property type="project" value="InterPro"/>
</dbReference>
<name>A0A9E4N432_9GAMM</name>
<dbReference type="AlphaFoldDB" id="A0A9E4N432"/>
<dbReference type="Gene3D" id="1.10.760.10">
    <property type="entry name" value="Cytochrome c-like domain"/>
    <property type="match status" value="1"/>
</dbReference>
<protein>
    <submittedName>
        <fullName evidence="1">Cytochrome C</fullName>
    </submittedName>
</protein>